<dbReference type="Pfam" id="PF05014">
    <property type="entry name" value="Nuc_deoxyrib_tr"/>
    <property type="match status" value="1"/>
</dbReference>
<evidence type="ECO:0000313" key="3">
    <source>
        <dbReference type="Proteomes" id="UP000595426"/>
    </source>
</evidence>
<dbReference type="SUPFAM" id="SSF53613">
    <property type="entry name" value="Ribokinase-like"/>
    <property type="match status" value="1"/>
</dbReference>
<dbReference type="InterPro" id="IPR011611">
    <property type="entry name" value="PfkB_dom"/>
</dbReference>
<protein>
    <submittedName>
        <fullName evidence="2">Nucleoside 2-deoxyribosyltransferase</fullName>
    </submittedName>
</protein>
<dbReference type="Proteomes" id="UP000595426">
    <property type="component" value="Chromosome"/>
</dbReference>
<dbReference type="GO" id="GO:0016740">
    <property type="term" value="F:transferase activity"/>
    <property type="evidence" value="ECO:0007669"/>
    <property type="project" value="UniProtKB-KW"/>
</dbReference>
<keyword evidence="2" id="KW-0808">Transferase</keyword>
<accession>A0A7T7UYY5</accession>
<dbReference type="GeneID" id="93133050"/>
<dbReference type="Gene3D" id="3.40.50.450">
    <property type="match status" value="1"/>
</dbReference>
<gene>
    <name evidence="2" type="ORF">I6H88_19770</name>
</gene>
<name>A0A7T7UYY5_9FLAO</name>
<dbReference type="KEGG" id="egm:AYC65_09050"/>
<evidence type="ECO:0000313" key="2">
    <source>
        <dbReference type="EMBL" id="QQN58634.1"/>
    </source>
</evidence>
<dbReference type="InterPro" id="IPR029056">
    <property type="entry name" value="Ribokinase-like"/>
</dbReference>
<reference evidence="2 3" key="1">
    <citation type="submission" date="2020-12" db="EMBL/GenBank/DDBJ databases">
        <title>FDA dAtabase for Regulatory Grade micrObial Sequences (FDA-ARGOS): Supporting development and validation of Infectious Disease Dx tests.</title>
        <authorList>
            <person name="Kerrigan L."/>
            <person name="Long C."/>
            <person name="Tallon L."/>
            <person name="Sadzewicz L."/>
            <person name="Zhao X."/>
            <person name="Boylan J."/>
            <person name="Ott S."/>
            <person name="Bowen H."/>
            <person name="Vavikolanu K."/>
            <person name="Mehta A."/>
            <person name="Aluvathingal J."/>
            <person name="Nadendla S."/>
            <person name="Yan Y."/>
            <person name="Sichtig H."/>
        </authorList>
    </citation>
    <scope>NUCLEOTIDE SEQUENCE [LARGE SCALE GENOMIC DNA]</scope>
    <source>
        <strain evidence="2 3">FDAARGOS_1031</strain>
    </source>
</reference>
<feature type="domain" description="Carbohydrate kinase PfkB" evidence="1">
    <location>
        <begin position="149"/>
        <end position="242"/>
    </location>
</feature>
<dbReference type="EMBL" id="CP067018">
    <property type="protein sequence ID" value="QQN58634.1"/>
    <property type="molecule type" value="Genomic_DNA"/>
</dbReference>
<dbReference type="RefSeq" id="WP_059333756.1">
    <property type="nucleotide sequence ID" value="NZ_CBCSDR010000001.1"/>
</dbReference>
<dbReference type="Gene3D" id="3.40.1190.20">
    <property type="match status" value="1"/>
</dbReference>
<evidence type="ECO:0000259" key="1">
    <source>
        <dbReference type="Pfam" id="PF00294"/>
    </source>
</evidence>
<sequence>MISVIGGVYREINLDDLSTEIYGSGLRCTKFLLENKCDVIFHTAGNSEIEDYLKEYKKVYPSFSFSRIDYNELITFKYSYALDQPDILPNPLKIRKTKNIEFKDYNIICYGMLETDFKVEGCRVVYDTQNSINPIKFSEFGVADELIYIINFSEAKVISKCTELEDIKKFFFEEEKVTALIIKNGPHGATLLYDNKEVKIPSYITENVHKIGSGDIFTASFAYYWMEKKISLEDCAYNASKSTSYFCDKKIYIDTSNIENLIYKEYHPSNLNNKQIYLASPFFSISELLLVDKIRNSFLEFDVNVFSPFHDIGIGNDITIANKDIDAINNSDIIFCVFDGLDSGTLVEAGYSIAKNKKIIGYQRTCDENKLLMIKPGNAKVYENLTTAIYQTIWSL</sequence>
<dbReference type="Pfam" id="PF00294">
    <property type="entry name" value="PfkB"/>
    <property type="match status" value="1"/>
</dbReference>
<proteinExistence type="predicted"/>
<keyword evidence="3" id="KW-1185">Reference proteome</keyword>
<dbReference type="SUPFAM" id="SSF52309">
    <property type="entry name" value="N-(deoxy)ribosyltransferase-like"/>
    <property type="match status" value="1"/>
</dbReference>
<dbReference type="OrthoDB" id="9795789at2"/>
<dbReference type="AlphaFoldDB" id="A0A7T7UYY5"/>
<dbReference type="InterPro" id="IPR007710">
    <property type="entry name" value="Nucleoside_deoxyribTrfase"/>
</dbReference>
<organism evidence="2 3">
    <name type="scientific">Elizabethkingia bruuniana</name>
    <dbReference type="NCBI Taxonomy" id="1756149"/>
    <lineage>
        <taxon>Bacteria</taxon>
        <taxon>Pseudomonadati</taxon>
        <taxon>Bacteroidota</taxon>
        <taxon>Flavobacteriia</taxon>
        <taxon>Flavobacteriales</taxon>
        <taxon>Weeksellaceae</taxon>
        <taxon>Elizabethkingia</taxon>
    </lineage>
</organism>